<evidence type="ECO:0000313" key="12">
    <source>
        <dbReference type="EMBL" id="KAK9808569.1"/>
    </source>
</evidence>
<reference evidence="12 13" key="1">
    <citation type="journal article" date="2024" name="Nat. Commun.">
        <title>Phylogenomics reveals the evolutionary origins of lichenization in chlorophyte algae.</title>
        <authorList>
            <person name="Puginier C."/>
            <person name="Libourel C."/>
            <person name="Otte J."/>
            <person name="Skaloud P."/>
            <person name="Haon M."/>
            <person name="Grisel S."/>
            <person name="Petersen M."/>
            <person name="Berrin J.G."/>
            <person name="Delaux P.M."/>
            <person name="Dal Grande F."/>
            <person name="Keller J."/>
        </authorList>
    </citation>
    <scope>NUCLEOTIDE SEQUENCE [LARGE SCALE GENOMIC DNA]</scope>
    <source>
        <strain evidence="12 13">SAG 2036</strain>
    </source>
</reference>
<comment type="function">
    <text evidence="1">Directs RNA polymerase II nuclear import.</text>
</comment>
<feature type="region of interest" description="Disordered" evidence="10">
    <location>
        <begin position="185"/>
        <end position="219"/>
    </location>
</feature>
<evidence type="ECO:0000256" key="3">
    <source>
        <dbReference type="ARBA" id="ARBA00004496"/>
    </source>
</evidence>
<feature type="domain" description="Transcription factor Iwr1" evidence="11">
    <location>
        <begin position="145"/>
        <end position="208"/>
    </location>
</feature>
<comment type="similarity">
    <text evidence="4">Belongs to the IWR1/SLC7A6OS family.</text>
</comment>
<dbReference type="PANTHER" id="PTHR31196:SF2">
    <property type="entry name" value="RNA POLYMERASE II NUCLEAR LOCALIZATION PROTEIN SLC7A6OS-RELATED"/>
    <property type="match status" value="1"/>
</dbReference>
<dbReference type="EMBL" id="JALJOQ010000022">
    <property type="protein sequence ID" value="KAK9808569.1"/>
    <property type="molecule type" value="Genomic_DNA"/>
</dbReference>
<dbReference type="GO" id="GO:0005737">
    <property type="term" value="C:cytoplasm"/>
    <property type="evidence" value="ECO:0007669"/>
    <property type="project" value="UniProtKB-SubCell"/>
</dbReference>
<feature type="compositionally biased region" description="Acidic residues" evidence="10">
    <location>
        <begin position="185"/>
        <end position="195"/>
    </location>
</feature>
<comment type="caution">
    <text evidence="12">The sequence shown here is derived from an EMBL/GenBank/DDBJ whole genome shotgun (WGS) entry which is preliminary data.</text>
</comment>
<dbReference type="InterPro" id="IPR013883">
    <property type="entry name" value="TF_Iwr1_dom"/>
</dbReference>
<keyword evidence="13" id="KW-1185">Reference proteome</keyword>
<evidence type="ECO:0000256" key="10">
    <source>
        <dbReference type="SAM" id="MobiDB-lite"/>
    </source>
</evidence>
<dbReference type="PANTHER" id="PTHR31196">
    <property type="entry name" value="RNA POLYMERASE II NUCLEAR LOCALIZATION PROTEIN SLC7A6OS-RELATED"/>
    <property type="match status" value="1"/>
</dbReference>
<name>A0AAW1PGD6_9CHLO</name>
<protein>
    <recommendedName>
        <fullName evidence="5">Probable RNA polymerase II nuclear localization protein SLC7A6OS</fullName>
    </recommendedName>
</protein>
<dbReference type="AlphaFoldDB" id="A0AAW1PGD6"/>
<evidence type="ECO:0000256" key="1">
    <source>
        <dbReference type="ARBA" id="ARBA00003202"/>
    </source>
</evidence>
<keyword evidence="9" id="KW-0539">Nucleus</keyword>
<evidence type="ECO:0000256" key="6">
    <source>
        <dbReference type="ARBA" id="ARBA00022448"/>
    </source>
</evidence>
<proteinExistence type="inferred from homology"/>
<accession>A0AAW1PGD6</accession>
<sequence length="438" mass="48660">MEFDQQQGDGPATVLRVKRKRTTPSAPELVVEGLVPRAAKRQAILNHFSQLGLGEAAKSEESLLHRQAARELDNSAAYNASSVTYQHIVEDRERDSLSKLFQIYTIAAEMREADSRPIDERPTAEQGDLRDHDSIIAEALSTDEVYDYYMLSTEAHASADWDLHVSRLPMVKIQDDLWLVDEDEVNEDHDSEDSNAESFYANSYPEDEDGSQPDQSRGGCFSVKFGRVTKTLSREQLERAPDSLVSAALLATTTGDTTSTLEIPSQASQGAAPGFARWNKGTEDLFQVCMDCYVEESEEGQEERFCKVLPAPAMISALDFFNIPQERWPVGVQMAKKTLQMRKGYQKHLRNLMKQCIGMLSSEVLSRTSPGSLYNKADPRAAFVFTQGSVAVDMSVKRIECDIQGKVAVASRAGAVHFSKTTRDLLAKYGQAQQSLAK</sequence>
<dbReference type="Proteomes" id="UP001465755">
    <property type="component" value="Unassembled WGS sequence"/>
</dbReference>
<evidence type="ECO:0000256" key="4">
    <source>
        <dbReference type="ARBA" id="ARBA00010218"/>
    </source>
</evidence>
<evidence type="ECO:0000256" key="2">
    <source>
        <dbReference type="ARBA" id="ARBA00004123"/>
    </source>
</evidence>
<evidence type="ECO:0000256" key="9">
    <source>
        <dbReference type="ARBA" id="ARBA00023242"/>
    </source>
</evidence>
<keyword evidence="8" id="KW-0653">Protein transport</keyword>
<keyword evidence="6" id="KW-0813">Transport</keyword>
<evidence type="ECO:0000256" key="7">
    <source>
        <dbReference type="ARBA" id="ARBA00022490"/>
    </source>
</evidence>
<gene>
    <name evidence="12" type="ORF">WJX73_010048</name>
</gene>
<evidence type="ECO:0000256" key="5">
    <source>
        <dbReference type="ARBA" id="ARBA00017036"/>
    </source>
</evidence>
<dbReference type="InterPro" id="IPR040218">
    <property type="entry name" value="SLC7A6OS"/>
</dbReference>
<evidence type="ECO:0000256" key="8">
    <source>
        <dbReference type="ARBA" id="ARBA00022927"/>
    </source>
</evidence>
<evidence type="ECO:0000313" key="13">
    <source>
        <dbReference type="Proteomes" id="UP001465755"/>
    </source>
</evidence>
<comment type="subcellular location">
    <subcellularLocation>
        <location evidence="3">Cytoplasm</location>
    </subcellularLocation>
    <subcellularLocation>
        <location evidence="2">Nucleus</location>
    </subcellularLocation>
</comment>
<organism evidence="12 13">
    <name type="scientific">Symbiochloris irregularis</name>
    <dbReference type="NCBI Taxonomy" id="706552"/>
    <lineage>
        <taxon>Eukaryota</taxon>
        <taxon>Viridiplantae</taxon>
        <taxon>Chlorophyta</taxon>
        <taxon>core chlorophytes</taxon>
        <taxon>Trebouxiophyceae</taxon>
        <taxon>Trebouxiales</taxon>
        <taxon>Trebouxiaceae</taxon>
        <taxon>Symbiochloris</taxon>
    </lineage>
</organism>
<dbReference type="GO" id="GO:0005634">
    <property type="term" value="C:nucleus"/>
    <property type="evidence" value="ECO:0007669"/>
    <property type="project" value="UniProtKB-SubCell"/>
</dbReference>
<evidence type="ECO:0000259" key="11">
    <source>
        <dbReference type="Pfam" id="PF08574"/>
    </source>
</evidence>
<dbReference type="Pfam" id="PF08574">
    <property type="entry name" value="Iwr1"/>
    <property type="match status" value="1"/>
</dbReference>
<keyword evidence="7" id="KW-0963">Cytoplasm</keyword>
<dbReference type="GO" id="GO:0015031">
    <property type="term" value="P:protein transport"/>
    <property type="evidence" value="ECO:0007669"/>
    <property type="project" value="UniProtKB-KW"/>
</dbReference>